<dbReference type="SUPFAM" id="SSF143847">
    <property type="entry name" value="XisI-like"/>
    <property type="match status" value="1"/>
</dbReference>
<accession>A0A0K1S745</accession>
<keyword evidence="2" id="KW-1185">Reference proteome</keyword>
<name>A0A0K1S745_9CHRO</name>
<proteinExistence type="predicted"/>
<dbReference type="PATRIC" id="fig|1638788.3.peg.5009"/>
<dbReference type="Proteomes" id="UP000068167">
    <property type="component" value="Chromosome"/>
</dbReference>
<sequence length="111" mass="13097">MDKLAKYRQLVKNILSEYTQYKPTGNDLEIQAIFDEQKEHYQVVTFGWEGEKYVHYCLIHIDLKSDKIWIQWNMTEQDIAEDLVKLGVPKKDIVIGFHPPILRQLTDYAVG</sequence>
<evidence type="ECO:0000313" key="2">
    <source>
        <dbReference type="Proteomes" id="UP000068167"/>
    </source>
</evidence>
<dbReference type="AlphaFoldDB" id="A0A0K1S745"/>
<reference evidence="1 2" key="1">
    <citation type="journal article" date="2016" name="Stand. Genomic Sci.">
        <title>Complete genome sequence and genomic characterization of Microcystis panniformis FACHB 1757 by third-generation sequencing.</title>
        <authorList>
            <person name="Zhang J.Y."/>
            <person name="Guan R."/>
            <person name="Zhang H.J."/>
            <person name="Li H."/>
            <person name="Xiao P."/>
            <person name="Yu G.L."/>
            <person name="Du L."/>
            <person name="Cao D.M."/>
            <person name="Zhu B.C."/>
            <person name="Li R.H."/>
            <person name="Lu Z.H."/>
        </authorList>
    </citation>
    <scope>NUCLEOTIDE SEQUENCE [LARGE SCALE GENOMIC DNA]</scope>
    <source>
        <strain evidence="1 2">FACHB-1757</strain>
    </source>
</reference>
<dbReference type="Gene3D" id="3.30.310.110">
    <property type="entry name" value="XisI-like"/>
    <property type="match status" value="1"/>
</dbReference>
<dbReference type="CDD" id="cd16382">
    <property type="entry name" value="XisI-like"/>
    <property type="match status" value="1"/>
</dbReference>
<dbReference type="InterPro" id="IPR035943">
    <property type="entry name" value="XisI-like_sf"/>
</dbReference>
<dbReference type="RefSeq" id="WP_002790072.1">
    <property type="nucleotide sequence ID" value="NZ_CP011339.1"/>
</dbReference>
<protein>
    <submittedName>
        <fullName evidence="1">FdxN element excision controlling factor protein</fullName>
    </submittedName>
</protein>
<organism evidence="1 2">
    <name type="scientific">Microcystis panniformis FACHB-1757</name>
    <dbReference type="NCBI Taxonomy" id="1638788"/>
    <lineage>
        <taxon>Bacteria</taxon>
        <taxon>Bacillati</taxon>
        <taxon>Cyanobacteriota</taxon>
        <taxon>Cyanophyceae</taxon>
        <taxon>Oscillatoriophycideae</taxon>
        <taxon>Chroococcales</taxon>
        <taxon>Microcystaceae</taxon>
        <taxon>Microcystis</taxon>
    </lineage>
</organism>
<dbReference type="KEGG" id="mpk:VL20_4966"/>
<gene>
    <name evidence="1" type="ORF">VL20_4966</name>
</gene>
<evidence type="ECO:0000313" key="1">
    <source>
        <dbReference type="EMBL" id="AKV69843.1"/>
    </source>
</evidence>
<dbReference type="EMBL" id="CP011339">
    <property type="protein sequence ID" value="AKV69843.1"/>
    <property type="molecule type" value="Genomic_DNA"/>
</dbReference>
<dbReference type="Pfam" id="PF08869">
    <property type="entry name" value="XisI"/>
    <property type="match status" value="1"/>
</dbReference>
<dbReference type="InterPro" id="IPR014968">
    <property type="entry name" value="XisI"/>
</dbReference>